<dbReference type="Pfam" id="PF01755">
    <property type="entry name" value="Glyco_transf_25"/>
    <property type="match status" value="1"/>
</dbReference>
<accession>A0A6C0HRP3</accession>
<name>A0A6C0HRP3_9ZZZZ</name>
<dbReference type="CDD" id="cd06532">
    <property type="entry name" value="Glyco_transf_25"/>
    <property type="match status" value="1"/>
</dbReference>
<feature type="domain" description="Glycosyl transferase family 25" evidence="1">
    <location>
        <begin position="6"/>
        <end position="44"/>
    </location>
</feature>
<protein>
    <recommendedName>
        <fullName evidence="1">Glycosyl transferase family 25 domain-containing protein</fullName>
    </recommendedName>
</protein>
<dbReference type="EMBL" id="MN740004">
    <property type="protein sequence ID" value="QHT82795.1"/>
    <property type="molecule type" value="Genomic_DNA"/>
</dbReference>
<dbReference type="AlphaFoldDB" id="A0A6C0HRP3"/>
<dbReference type="InterPro" id="IPR002654">
    <property type="entry name" value="Glyco_trans_25"/>
</dbReference>
<evidence type="ECO:0000313" key="2">
    <source>
        <dbReference type="EMBL" id="QHT82795.1"/>
    </source>
</evidence>
<evidence type="ECO:0000259" key="1">
    <source>
        <dbReference type="Pfam" id="PF01755"/>
    </source>
</evidence>
<sequence length="202" mass="23950">MSHNIDKIFYINLDKRTDRRYEIEQELNNMELPYERFPAVYHKQGNVGCGYSHLSVLKLARDRGYKNVLIFEDDFTFLVSKPELESYLELIFNNIKNFDVCFLSYNCDSFQDIPGHSFVKRVLDSQTASGYIVNEKCYSKLIHLYEQTIPLLEQTDYHWIYATDITWKEFQKQDMWVCFDKRLGKQRASYSDNVGAFTDHGV</sequence>
<reference evidence="2" key="1">
    <citation type="journal article" date="2020" name="Nature">
        <title>Giant virus diversity and host interactions through global metagenomics.</title>
        <authorList>
            <person name="Schulz F."/>
            <person name="Roux S."/>
            <person name="Paez-Espino D."/>
            <person name="Jungbluth S."/>
            <person name="Walsh D.A."/>
            <person name="Denef V.J."/>
            <person name="McMahon K.D."/>
            <person name="Konstantinidis K.T."/>
            <person name="Eloe-Fadrosh E.A."/>
            <person name="Kyrpides N.C."/>
            <person name="Woyke T."/>
        </authorList>
    </citation>
    <scope>NUCLEOTIDE SEQUENCE</scope>
    <source>
        <strain evidence="2">GVMAG-M-3300023184-165</strain>
    </source>
</reference>
<proteinExistence type="predicted"/>
<organism evidence="2">
    <name type="scientific">viral metagenome</name>
    <dbReference type="NCBI Taxonomy" id="1070528"/>
    <lineage>
        <taxon>unclassified sequences</taxon>
        <taxon>metagenomes</taxon>
        <taxon>organismal metagenomes</taxon>
    </lineage>
</organism>